<name>A0ABT8R162_9BACT</name>
<feature type="transmembrane region" description="Helical" evidence="1">
    <location>
        <begin position="85"/>
        <end position="105"/>
    </location>
</feature>
<comment type="caution">
    <text evidence="2">The sequence shown here is derived from an EMBL/GenBank/DDBJ whole genome shotgun (WGS) entry which is preliminary data.</text>
</comment>
<dbReference type="EMBL" id="JAUKPO010000002">
    <property type="protein sequence ID" value="MDO1445831.1"/>
    <property type="molecule type" value="Genomic_DNA"/>
</dbReference>
<protein>
    <recommendedName>
        <fullName evidence="4">Zinc ribbon domain-containing protein</fullName>
    </recommendedName>
</protein>
<dbReference type="RefSeq" id="WP_302036629.1">
    <property type="nucleotide sequence ID" value="NZ_JAUKPO010000002.1"/>
</dbReference>
<keyword evidence="3" id="KW-1185">Reference proteome</keyword>
<feature type="transmembrane region" description="Helical" evidence="1">
    <location>
        <begin position="117"/>
        <end position="140"/>
    </location>
</feature>
<sequence>MFPFAVRKSFVISNHIDKVQFAESLVNKLLRKLHKPNVAIIQNGYEIVFNRGFTEVLIRLNWISGGLIRVTFSGNQLRVTYELSFVHMFWLACFLTSIILISIIADQFSLRPGSSATQLWGIGILWSLYTALVYITTVIFDLRMGKTINEVELSRENISQEQLSWMSRPDVCPACGAAIEKHMQVCPDCGLTL</sequence>
<evidence type="ECO:0000256" key="1">
    <source>
        <dbReference type="SAM" id="Phobius"/>
    </source>
</evidence>
<organism evidence="2 3">
    <name type="scientific">Rhodocytophaga aerolata</name>
    <dbReference type="NCBI Taxonomy" id="455078"/>
    <lineage>
        <taxon>Bacteria</taxon>
        <taxon>Pseudomonadati</taxon>
        <taxon>Bacteroidota</taxon>
        <taxon>Cytophagia</taxon>
        <taxon>Cytophagales</taxon>
        <taxon>Rhodocytophagaceae</taxon>
        <taxon>Rhodocytophaga</taxon>
    </lineage>
</organism>
<evidence type="ECO:0000313" key="3">
    <source>
        <dbReference type="Proteomes" id="UP001168528"/>
    </source>
</evidence>
<dbReference type="Proteomes" id="UP001168528">
    <property type="component" value="Unassembled WGS sequence"/>
</dbReference>
<reference evidence="2" key="1">
    <citation type="submission" date="2023-07" db="EMBL/GenBank/DDBJ databases">
        <title>The genome sequence of Rhodocytophaga aerolata KACC 12507.</title>
        <authorList>
            <person name="Zhang X."/>
        </authorList>
    </citation>
    <scope>NUCLEOTIDE SEQUENCE</scope>
    <source>
        <strain evidence="2">KACC 12507</strain>
    </source>
</reference>
<keyword evidence="1" id="KW-0472">Membrane</keyword>
<keyword evidence="1" id="KW-1133">Transmembrane helix</keyword>
<proteinExistence type="predicted"/>
<accession>A0ABT8R162</accession>
<evidence type="ECO:0000313" key="2">
    <source>
        <dbReference type="EMBL" id="MDO1445831.1"/>
    </source>
</evidence>
<evidence type="ECO:0008006" key="4">
    <source>
        <dbReference type="Google" id="ProtNLM"/>
    </source>
</evidence>
<keyword evidence="1" id="KW-0812">Transmembrane</keyword>
<gene>
    <name evidence="2" type="ORF">Q0590_06190</name>
</gene>